<gene>
    <name evidence="1" type="ORF">ACFL27_25590</name>
</gene>
<reference evidence="1 2" key="1">
    <citation type="submission" date="2024-09" db="EMBL/GenBank/DDBJ databases">
        <title>Laminarin stimulates single cell rates of sulfate reduction while oxygen inhibits transcriptomic activity in coastal marine sediment.</title>
        <authorList>
            <person name="Lindsay M."/>
            <person name="Orcutt B."/>
            <person name="Emerson D."/>
            <person name="Stepanauskas R."/>
            <person name="D'Angelo T."/>
        </authorList>
    </citation>
    <scope>NUCLEOTIDE SEQUENCE [LARGE SCALE GENOMIC DNA]</scope>
    <source>
        <strain evidence="1">SAG AM-311-K15</strain>
    </source>
</reference>
<dbReference type="EMBL" id="JBHPBY010000537">
    <property type="protein sequence ID" value="MFC1853575.1"/>
    <property type="molecule type" value="Genomic_DNA"/>
</dbReference>
<protein>
    <recommendedName>
        <fullName evidence="3">Transposase family protein</fullName>
    </recommendedName>
</protein>
<evidence type="ECO:0008006" key="3">
    <source>
        <dbReference type="Google" id="ProtNLM"/>
    </source>
</evidence>
<sequence>MGASPKTPTVMASPIMSVLPYILDLNSYLKFDDTSLTKLLSICQNSCCGTGRIRWGYYRRTVRTETYSVVIKVPRMYCKICKKTGSFLPPFVFRYGRWYLDVLVDPILELCTKGTSLLQAWSQRLVAALDYKTFTRHLHMIAFFAENIHDRFVSFLRRIEPTFQIEALDKRDNIFSGRWFFLGECVVIIKAFNEYRQLNGFKTVSVLGVVHALATPDTILVV</sequence>
<name>A0ABV6Z575_UNCC1</name>
<keyword evidence="2" id="KW-1185">Reference proteome</keyword>
<proteinExistence type="predicted"/>
<organism evidence="1 2">
    <name type="scientific">candidate division CSSED10-310 bacterium</name>
    <dbReference type="NCBI Taxonomy" id="2855610"/>
    <lineage>
        <taxon>Bacteria</taxon>
        <taxon>Bacteria division CSSED10-310</taxon>
    </lineage>
</organism>
<accession>A0ABV6Z575</accession>
<evidence type="ECO:0000313" key="1">
    <source>
        <dbReference type="EMBL" id="MFC1853575.1"/>
    </source>
</evidence>
<comment type="caution">
    <text evidence="1">The sequence shown here is derived from an EMBL/GenBank/DDBJ whole genome shotgun (WGS) entry which is preliminary data.</text>
</comment>
<dbReference type="Proteomes" id="UP001594351">
    <property type="component" value="Unassembled WGS sequence"/>
</dbReference>
<evidence type="ECO:0000313" key="2">
    <source>
        <dbReference type="Proteomes" id="UP001594351"/>
    </source>
</evidence>